<dbReference type="InterPro" id="IPR023395">
    <property type="entry name" value="MCP_dom_sf"/>
</dbReference>
<evidence type="ECO:0000313" key="12">
    <source>
        <dbReference type="Proteomes" id="UP000035642"/>
    </source>
</evidence>
<dbReference type="PROSITE" id="PS50920">
    <property type="entry name" value="SOLCAR"/>
    <property type="match status" value="3"/>
</dbReference>
<proteinExistence type="inferred from homology"/>
<protein>
    <submittedName>
        <fullName evidence="13">Solute carrier family 25 member 51</fullName>
    </submittedName>
</protein>
<dbReference type="PANTHER" id="PTHR46131:SF1">
    <property type="entry name" value="SD08549P"/>
    <property type="match status" value="1"/>
</dbReference>
<evidence type="ECO:0000256" key="4">
    <source>
        <dbReference type="ARBA" id="ARBA00022692"/>
    </source>
</evidence>
<dbReference type="WBParaSite" id="ACAC_0001355801-mRNA-1">
    <property type="protein sequence ID" value="ACAC_0001355801-mRNA-1"/>
    <property type="gene ID" value="ACAC_0001355801"/>
</dbReference>
<comment type="similarity">
    <text evidence="2 11">Belongs to the mitochondrial carrier (TC 2.A.29) family.</text>
</comment>
<evidence type="ECO:0000256" key="9">
    <source>
        <dbReference type="ARBA" id="ARBA00023136"/>
    </source>
</evidence>
<dbReference type="GO" id="GO:0051724">
    <property type="term" value="F:NAD transmembrane transporter activity"/>
    <property type="evidence" value="ECO:0007669"/>
    <property type="project" value="TreeGrafter"/>
</dbReference>
<dbReference type="SUPFAM" id="SSF103506">
    <property type="entry name" value="Mitochondrial carrier"/>
    <property type="match status" value="1"/>
</dbReference>
<comment type="subcellular location">
    <subcellularLocation>
        <location evidence="1">Mitochondrion inner membrane</location>
        <topology evidence="1">Multi-pass membrane protein</topology>
    </subcellularLocation>
</comment>
<evidence type="ECO:0000256" key="3">
    <source>
        <dbReference type="ARBA" id="ARBA00022448"/>
    </source>
</evidence>
<sequence length="342" mass="38846">LEAFLSNLKDVSLTVLSLSLHTLRFIKVHNRPTRSELFLTERHHFDFLCGWGAGCIETCILFPSSKVIFRQQLHGFSAKVAYSQLKSEGIGRLYRGLLPPLIMRTSSRALMFGLYDEFQVGYIVNCLVFCCLVDLFYPEMPVFTTEYIVHCVSCPSSISRQAGLCEASLCPLERVQVLLQTSAYHDHFKNTAQALRALKAYGYCEYYRGISVVLARNSLSNAIFFTLKEPFKKMVTELSPSINRTATQLVADFISGAVLGAFISTMFFPVNVVKNHMQSKVGVPYGNPIHVFYEVWRERQKSIRGLYLGVHLNFTRSLLAWGITNTVYELLRRTLQPYESEG</sequence>
<name>A0A0K0DP69_ANGCA</name>
<dbReference type="GO" id="GO:0005743">
    <property type="term" value="C:mitochondrial inner membrane"/>
    <property type="evidence" value="ECO:0007669"/>
    <property type="project" value="UniProtKB-SubCell"/>
</dbReference>
<keyword evidence="7" id="KW-1133">Transmembrane helix</keyword>
<reference evidence="13" key="2">
    <citation type="submission" date="2017-02" db="UniProtKB">
        <authorList>
            <consortium name="WormBaseParasite"/>
        </authorList>
    </citation>
    <scope>IDENTIFICATION</scope>
</reference>
<evidence type="ECO:0000256" key="11">
    <source>
        <dbReference type="RuleBase" id="RU000488"/>
    </source>
</evidence>
<evidence type="ECO:0000256" key="10">
    <source>
        <dbReference type="PROSITE-ProRule" id="PRU00282"/>
    </source>
</evidence>
<keyword evidence="4 10" id="KW-0812">Transmembrane</keyword>
<keyword evidence="8" id="KW-0496">Mitochondrion</keyword>
<dbReference type="Pfam" id="PF00153">
    <property type="entry name" value="Mito_carr"/>
    <property type="match status" value="3"/>
</dbReference>
<feature type="repeat" description="Solcar" evidence="10">
    <location>
        <begin position="247"/>
        <end position="334"/>
    </location>
</feature>
<dbReference type="Proteomes" id="UP000035642">
    <property type="component" value="Unassembled WGS sequence"/>
</dbReference>
<dbReference type="STRING" id="6313.A0A0K0DP69"/>
<accession>A0A0K0DP69</accession>
<dbReference type="PANTHER" id="PTHR46131">
    <property type="entry name" value="SD08549P"/>
    <property type="match status" value="1"/>
</dbReference>
<feature type="repeat" description="Solcar" evidence="10">
    <location>
        <begin position="41"/>
        <end position="121"/>
    </location>
</feature>
<evidence type="ECO:0000256" key="6">
    <source>
        <dbReference type="ARBA" id="ARBA00022792"/>
    </source>
</evidence>
<reference evidence="12" key="1">
    <citation type="submission" date="2012-09" db="EMBL/GenBank/DDBJ databases">
        <authorList>
            <person name="Martin A.A."/>
        </authorList>
    </citation>
    <scope>NUCLEOTIDE SEQUENCE</scope>
</reference>
<dbReference type="InterPro" id="IPR052465">
    <property type="entry name" value="Mito_NAD+_Carrier"/>
</dbReference>
<keyword evidence="12" id="KW-1185">Reference proteome</keyword>
<dbReference type="Gene3D" id="1.50.40.10">
    <property type="entry name" value="Mitochondrial carrier domain"/>
    <property type="match status" value="1"/>
</dbReference>
<feature type="repeat" description="Solcar" evidence="10">
    <location>
        <begin position="155"/>
        <end position="234"/>
    </location>
</feature>
<evidence type="ECO:0000256" key="1">
    <source>
        <dbReference type="ARBA" id="ARBA00004448"/>
    </source>
</evidence>
<evidence type="ECO:0000256" key="5">
    <source>
        <dbReference type="ARBA" id="ARBA00022737"/>
    </source>
</evidence>
<keyword evidence="6" id="KW-0999">Mitochondrion inner membrane</keyword>
<keyword evidence="9 10" id="KW-0472">Membrane</keyword>
<dbReference type="InterPro" id="IPR018108">
    <property type="entry name" value="MCP_transmembrane"/>
</dbReference>
<keyword evidence="3 11" id="KW-0813">Transport</keyword>
<evidence type="ECO:0000313" key="13">
    <source>
        <dbReference type="WBParaSite" id="ACAC_0001355801-mRNA-1"/>
    </source>
</evidence>
<dbReference type="AlphaFoldDB" id="A0A0K0DP69"/>
<organism evidence="12 13">
    <name type="scientific">Angiostrongylus cantonensis</name>
    <name type="common">Rat lungworm</name>
    <dbReference type="NCBI Taxonomy" id="6313"/>
    <lineage>
        <taxon>Eukaryota</taxon>
        <taxon>Metazoa</taxon>
        <taxon>Ecdysozoa</taxon>
        <taxon>Nematoda</taxon>
        <taxon>Chromadorea</taxon>
        <taxon>Rhabditida</taxon>
        <taxon>Rhabditina</taxon>
        <taxon>Rhabditomorpha</taxon>
        <taxon>Strongyloidea</taxon>
        <taxon>Metastrongylidae</taxon>
        <taxon>Angiostrongylus</taxon>
    </lineage>
</organism>
<keyword evidence="5" id="KW-0677">Repeat</keyword>
<evidence type="ECO:0000256" key="7">
    <source>
        <dbReference type="ARBA" id="ARBA00022989"/>
    </source>
</evidence>
<evidence type="ECO:0000256" key="2">
    <source>
        <dbReference type="ARBA" id="ARBA00006375"/>
    </source>
</evidence>
<evidence type="ECO:0000256" key="8">
    <source>
        <dbReference type="ARBA" id="ARBA00023128"/>
    </source>
</evidence>